<dbReference type="AlphaFoldDB" id="A0A062XUD9"/>
<gene>
    <name evidence="1" type="ORF">EG19_08230</name>
</gene>
<dbReference type="Proteomes" id="UP000027284">
    <property type="component" value="Unassembled WGS sequence"/>
</dbReference>
<keyword evidence="2" id="KW-1185">Reference proteome</keyword>
<dbReference type="EMBL" id="JMFG01000036">
    <property type="protein sequence ID" value="KDA52974.1"/>
    <property type="molecule type" value="Genomic_DNA"/>
</dbReference>
<accession>A0A062XUD9</accession>
<evidence type="ECO:0008006" key="3">
    <source>
        <dbReference type="Google" id="ProtNLM"/>
    </source>
</evidence>
<dbReference type="InterPro" id="IPR003772">
    <property type="entry name" value="YceD"/>
</dbReference>
<dbReference type="Pfam" id="PF02620">
    <property type="entry name" value="YceD"/>
    <property type="match status" value="1"/>
</dbReference>
<dbReference type="STRING" id="1312852.EG19_08230"/>
<sequence length="172" mass="19181">MLRIALELADTEPVDFRQELSLPEGVGGEDVLAWEPVYFAGRLKKSGSGYAVVGTVSGRGHLRCVRCLGEFEFAFEERFSVQMLPLALAPQEEEVQLTRKDLDVRFYSEPVLDLLELACEQVELALPVKPLCREDCLGLCPRCGADLNQGACGCPPEVDERWHKLLDFRPVS</sequence>
<dbReference type="PANTHER" id="PTHR34374:SF1">
    <property type="entry name" value="LARGE RIBOSOMAL RNA SUBUNIT ACCUMULATION PROTEIN YCED HOMOLOG 1, CHLOROPLASTIC"/>
    <property type="match status" value="1"/>
</dbReference>
<dbReference type="OrthoDB" id="9790372at2"/>
<name>A0A062XUD9_9BACT</name>
<comment type="caution">
    <text evidence="1">The sequence shown here is derived from an EMBL/GenBank/DDBJ whole genome shotgun (WGS) entry which is preliminary data.</text>
</comment>
<evidence type="ECO:0000313" key="1">
    <source>
        <dbReference type="EMBL" id="KDA52974.1"/>
    </source>
</evidence>
<dbReference type="RefSeq" id="WP_053335247.1">
    <property type="nucleotide sequence ID" value="NZ_JMFG01000036.1"/>
</dbReference>
<reference evidence="1 2" key="1">
    <citation type="submission" date="2014-04" db="EMBL/GenBank/DDBJ databases">
        <title>The Genome Sequence of Thermoanaerobaculum aquaticum MP-01, The First Cultivated Group 23 Acidobacterium.</title>
        <authorList>
            <person name="Stamps B.W."/>
            <person name="Losey N.A."/>
            <person name="Lawson P.A."/>
            <person name="Stevenson B.S."/>
        </authorList>
    </citation>
    <scope>NUCLEOTIDE SEQUENCE [LARGE SCALE GENOMIC DNA]</scope>
    <source>
        <strain evidence="1 2">MP-01</strain>
    </source>
</reference>
<protein>
    <recommendedName>
        <fullName evidence="3">DUF177 domain-containing protein</fullName>
    </recommendedName>
</protein>
<dbReference type="PANTHER" id="PTHR34374">
    <property type="entry name" value="LARGE RIBOSOMAL RNA SUBUNIT ACCUMULATION PROTEIN YCED HOMOLOG 1, CHLOROPLASTIC"/>
    <property type="match status" value="1"/>
</dbReference>
<evidence type="ECO:0000313" key="2">
    <source>
        <dbReference type="Proteomes" id="UP000027284"/>
    </source>
</evidence>
<proteinExistence type="predicted"/>
<organism evidence="1 2">
    <name type="scientific">Thermoanaerobaculum aquaticum</name>
    <dbReference type="NCBI Taxonomy" id="1312852"/>
    <lineage>
        <taxon>Bacteria</taxon>
        <taxon>Pseudomonadati</taxon>
        <taxon>Acidobacteriota</taxon>
        <taxon>Thermoanaerobaculia</taxon>
        <taxon>Thermoanaerobaculales</taxon>
        <taxon>Thermoanaerobaculaceae</taxon>
        <taxon>Thermoanaerobaculum</taxon>
    </lineage>
</organism>